<dbReference type="Proteomes" id="UP000720189">
    <property type="component" value="Unassembled WGS sequence"/>
</dbReference>
<proteinExistence type="predicted"/>
<dbReference type="InterPro" id="IPR046536">
    <property type="entry name" value="DUF6601"/>
</dbReference>
<accession>A0A9P9G445</accession>
<dbReference type="RefSeq" id="XP_046043848.1">
    <property type="nucleotide sequence ID" value="XM_046193978.1"/>
</dbReference>
<feature type="transmembrane region" description="Helical" evidence="1">
    <location>
        <begin position="244"/>
        <end position="268"/>
    </location>
</feature>
<organism evidence="2 3">
    <name type="scientific">Fusarium redolens</name>
    <dbReference type="NCBI Taxonomy" id="48865"/>
    <lineage>
        <taxon>Eukaryota</taxon>
        <taxon>Fungi</taxon>
        <taxon>Dikarya</taxon>
        <taxon>Ascomycota</taxon>
        <taxon>Pezizomycotina</taxon>
        <taxon>Sordariomycetes</taxon>
        <taxon>Hypocreomycetidae</taxon>
        <taxon>Hypocreales</taxon>
        <taxon>Nectriaceae</taxon>
        <taxon>Fusarium</taxon>
        <taxon>Fusarium redolens species complex</taxon>
    </lineage>
</organism>
<keyword evidence="3" id="KW-1185">Reference proteome</keyword>
<gene>
    <name evidence="2" type="ORF">BKA55DRAFT_580788</name>
</gene>
<keyword evidence="1" id="KW-0472">Membrane</keyword>
<reference evidence="2" key="1">
    <citation type="journal article" date="2021" name="Nat. Commun.">
        <title>Genetic determinants of endophytism in the Arabidopsis root mycobiome.</title>
        <authorList>
            <person name="Mesny F."/>
            <person name="Miyauchi S."/>
            <person name="Thiergart T."/>
            <person name="Pickel B."/>
            <person name="Atanasova L."/>
            <person name="Karlsson M."/>
            <person name="Huettel B."/>
            <person name="Barry K.W."/>
            <person name="Haridas S."/>
            <person name="Chen C."/>
            <person name="Bauer D."/>
            <person name="Andreopoulos W."/>
            <person name="Pangilinan J."/>
            <person name="LaButti K."/>
            <person name="Riley R."/>
            <person name="Lipzen A."/>
            <person name="Clum A."/>
            <person name="Drula E."/>
            <person name="Henrissat B."/>
            <person name="Kohler A."/>
            <person name="Grigoriev I.V."/>
            <person name="Martin F.M."/>
            <person name="Hacquard S."/>
        </authorList>
    </citation>
    <scope>NUCLEOTIDE SEQUENCE</scope>
    <source>
        <strain evidence="2">MPI-CAGE-AT-0023</strain>
    </source>
</reference>
<feature type="transmembrane region" description="Helical" evidence="1">
    <location>
        <begin position="288"/>
        <end position="314"/>
    </location>
</feature>
<dbReference type="PANTHER" id="PTHR34414:SF1">
    <property type="entry name" value="SUBTILISIN-LIKE SERINE PROTEASE"/>
    <property type="match status" value="1"/>
</dbReference>
<dbReference type="Pfam" id="PF20246">
    <property type="entry name" value="DUF6601"/>
    <property type="match status" value="1"/>
</dbReference>
<dbReference type="EMBL" id="JAGMUX010000019">
    <property type="protein sequence ID" value="KAH7232188.1"/>
    <property type="molecule type" value="Genomic_DNA"/>
</dbReference>
<protein>
    <submittedName>
        <fullName evidence="2">Uncharacterized protein</fullName>
    </submittedName>
</protein>
<comment type="caution">
    <text evidence="2">The sequence shown here is derived from an EMBL/GenBank/DDBJ whole genome shotgun (WGS) entry which is preliminary data.</text>
</comment>
<dbReference type="GeneID" id="70223932"/>
<keyword evidence="1" id="KW-0812">Transmembrane</keyword>
<name>A0A9P9G445_FUSRE</name>
<evidence type="ECO:0000313" key="2">
    <source>
        <dbReference type="EMBL" id="KAH7232188.1"/>
    </source>
</evidence>
<evidence type="ECO:0000256" key="1">
    <source>
        <dbReference type="SAM" id="Phobius"/>
    </source>
</evidence>
<keyword evidence="1" id="KW-1133">Transmembrane helix</keyword>
<dbReference type="AlphaFoldDB" id="A0A9P9G445"/>
<dbReference type="OrthoDB" id="5086500at2759"/>
<sequence length="325" mass="37643">MAECPFKLNDQLCDEMNIDSAGIITPSEDEHGKLRPEFLPGCPRINLNDPNMGAYLTKELLTPELNEFEPYLWLVAKQDGTHISSLTEQIVRGRNIIITEKPSLHLVWAHNRIFIKPLPLYLLSRPFWDYYLLSDKSPIARSSQQDILQAANGLLRSYSFLVQHESDFAIATDEKVRLVPREISYTKFAQLTRLLEGINNKDVSPRFHFGELRLTRLNFWYKVFLLGFNYSKVDWQYSAYMARFYAPILFIFAIFSVVLAAMQVNLAVDDSQPIAVRNAYRGFSNFTLHFILVVMAFLLVILIIMVLRELIFAISDLIQKKRRNI</sequence>
<dbReference type="PANTHER" id="PTHR34414">
    <property type="entry name" value="HET DOMAIN-CONTAINING PROTEIN-RELATED"/>
    <property type="match status" value="1"/>
</dbReference>
<evidence type="ECO:0000313" key="3">
    <source>
        <dbReference type="Proteomes" id="UP000720189"/>
    </source>
</evidence>